<evidence type="ECO:0000256" key="7">
    <source>
        <dbReference type="ARBA" id="ARBA00022729"/>
    </source>
</evidence>
<keyword evidence="7" id="KW-0732">Signal</keyword>
<dbReference type="InterPro" id="IPR003493">
    <property type="entry name" value="Herpes_gH"/>
</dbReference>
<dbReference type="GO" id="GO:0019031">
    <property type="term" value="C:viral envelope"/>
    <property type="evidence" value="ECO:0007669"/>
    <property type="project" value="UniProtKB-KW"/>
</dbReference>
<evidence type="ECO:0000256" key="14">
    <source>
        <dbReference type="ARBA" id="ARBA00023136"/>
    </source>
</evidence>
<dbReference type="Proteomes" id="UP000123730">
    <property type="component" value="Segment"/>
</dbReference>
<evidence type="ECO:0000256" key="15">
    <source>
        <dbReference type="ARBA" id="ARBA00023180"/>
    </source>
</evidence>
<dbReference type="InterPro" id="IPR038172">
    <property type="entry name" value="Herpes_glycoH_C_sf"/>
</dbReference>
<evidence type="ECO:0000256" key="2">
    <source>
        <dbReference type="ARBA" id="ARBA00022506"/>
    </source>
</evidence>
<proteinExistence type="inferred from homology"/>
<keyword evidence="16" id="KW-1160">Virus entry into host cell</keyword>
<dbReference type="HAMAP" id="MF_04033">
    <property type="entry name" value="HSV_GH"/>
    <property type="match status" value="1"/>
</dbReference>
<comment type="subcellular location">
    <subcellularLocation>
        <location evidence="1">Virion membrane</location>
        <topology evidence="1">Single-pass type I membrane protein</topology>
    </subcellularLocation>
</comment>
<evidence type="ECO:0000256" key="4">
    <source>
        <dbReference type="ARBA" id="ARBA00022521"/>
    </source>
</evidence>
<keyword evidence="9" id="KW-1043">Host membrane</keyword>
<evidence type="ECO:0000256" key="11">
    <source>
        <dbReference type="ARBA" id="ARBA00022981"/>
    </source>
</evidence>
<keyword evidence="13" id="KW-1039">Host endosome</keyword>
<evidence type="ECO:0000256" key="12">
    <source>
        <dbReference type="ARBA" id="ARBA00022989"/>
    </source>
</evidence>
<evidence type="ECO:0000256" key="8">
    <source>
        <dbReference type="ARBA" id="ARBA00022844"/>
    </source>
</evidence>
<organismHost>
    <name type="scientific">Homo sapiens</name>
    <name type="common">Human</name>
    <dbReference type="NCBI Taxonomy" id="9606"/>
</organismHost>
<protein>
    <submittedName>
        <fullName evidence="18">Envelope glycoprotein H</fullName>
    </submittedName>
</protein>
<sequence>MRPGLPPYLTVFAVYLLSHLPSQRYGADAASEALDPHAFHLLLNTYGRPIRFLRENTTQCTYNSSLRNSTVVRENAISFNFFQSYNQYYVFHMPRCLFAGPLAEQFLNQVDLTETLERYQQRLNTYALVSKDLASYRSFPQQLKAQDSLGQQPTTVPPPIDLSIPHVWMPPQTTPHDWKGSHTTSGLHRPHFNQTCILFDGHDLLFSTVTPCLHQGFYLMDELRYVKITLTEDFFVVTVSIDDDTPMLLIFGHLPRVLFKAPYQRDNFILRQTEKHELLVLVKKAQLNRHSYLKDSDFLDAALDFNYLDLSALLRNSFHRYAVDVLKSGRCQMLDRRTVEMAFAYALALFAAARQEEAGTEISIPRALDRQAALLQIQEFMITCLSQTPPRTTLLLYPTAVDLAKRALWTPDQITDITSLVRLVYILSKQNQQHLIPQWALRQIADFALQLHKTHLASFLSAFARQELYLMGSLVHSMLVHTTERREIFIVETGLCSLAELSHFTQLLAHPHHEYLSDLYTPCSSSGRRDHSLERLTRLFPDATVPATVPAALSILSTMQPSTLETFPDLFCLPLGESFSALTVSEHVSYVVTNQYLIKGISYPVSTTVVGQSLIITQTDSQTKCELTRNMHTTHSITAALNISLENCAFCQSALLEYDDTQGVINIMYMHDSDDVLFALDPYNEVVVSSPRTHYLMLLKNGTVLEVTDVVVDATDSRLLMMSVYALSAIIGIYLLYRMLKTC</sequence>
<dbReference type="GO" id="GO:0019064">
    <property type="term" value="P:fusion of virus membrane with host plasma membrane"/>
    <property type="evidence" value="ECO:0007669"/>
    <property type="project" value="UniProtKB-KW"/>
</dbReference>
<name>A0A0A7CFY1_HCMV</name>
<organism evidence="18 19">
    <name type="scientific">Human cytomegalovirus</name>
    <name type="common">HHV-5</name>
    <name type="synonym">Human herpesvirus 5</name>
    <dbReference type="NCBI Taxonomy" id="10359"/>
    <lineage>
        <taxon>Viruses</taxon>
        <taxon>Duplodnaviria</taxon>
        <taxon>Heunggongvirae</taxon>
        <taxon>Peploviricota</taxon>
        <taxon>Herviviricetes</taxon>
        <taxon>Herpesvirales</taxon>
        <taxon>Orthoherpesviridae</taxon>
        <taxon>Betaherpesvirinae</taxon>
        <taxon>Cytomegalovirus</taxon>
        <taxon>Cytomegalovirus humanbeta5</taxon>
    </lineage>
</organism>
<keyword evidence="15" id="KW-0325">Glycoprotein</keyword>
<dbReference type="InterPro" id="IPR035305">
    <property type="entry name" value="Herpes_glycoH_C"/>
</dbReference>
<evidence type="ECO:0000256" key="5">
    <source>
        <dbReference type="ARBA" id="ARBA00022595"/>
    </source>
</evidence>
<evidence type="ECO:0000313" key="19">
    <source>
        <dbReference type="Proteomes" id="UP000123730"/>
    </source>
</evidence>
<evidence type="ECO:0000256" key="9">
    <source>
        <dbReference type="ARBA" id="ARBA00022870"/>
    </source>
</evidence>
<dbReference type="EMBL" id="KP745653">
    <property type="protein sequence ID" value="AKI10975.1"/>
    <property type="molecule type" value="Genomic_DNA"/>
</dbReference>
<dbReference type="Gene3D" id="2.60.40.3190">
    <property type="entry name" value="Herpesvirus glycoprotein H, C-terminal domain"/>
    <property type="match status" value="1"/>
</dbReference>
<keyword evidence="14" id="KW-0472">Membrane</keyword>
<evidence type="ECO:0000256" key="3">
    <source>
        <dbReference type="ARBA" id="ARBA00022511"/>
    </source>
</evidence>
<dbReference type="GO" id="GO:0055036">
    <property type="term" value="C:virion membrane"/>
    <property type="evidence" value="ECO:0007669"/>
    <property type="project" value="UniProtKB-SubCell"/>
</dbReference>
<evidence type="ECO:0000256" key="10">
    <source>
        <dbReference type="ARBA" id="ARBA00022879"/>
    </source>
</evidence>
<evidence type="ECO:0000256" key="16">
    <source>
        <dbReference type="ARBA" id="ARBA00023296"/>
    </source>
</evidence>
<evidence type="ECO:0000256" key="1">
    <source>
        <dbReference type="ARBA" id="ARBA00004563"/>
    </source>
</evidence>
<accession>A0A0A7CFY1</accession>
<keyword evidence="12" id="KW-1133">Transmembrane helix</keyword>
<keyword evidence="4" id="KW-1169">Fusion of virus membrane with host cell membrane</keyword>
<keyword evidence="11" id="KW-0730">Sialic acid</keyword>
<keyword evidence="8" id="KW-0946">Virion</keyword>
<keyword evidence="10 18" id="KW-0261">Viral envelope protein</keyword>
<keyword evidence="3" id="KW-1032">Host cell membrane</keyword>
<keyword evidence="6" id="KW-0812">Transmembrane</keyword>
<evidence type="ECO:0000313" key="18">
    <source>
        <dbReference type="EMBL" id="AKI10975.1"/>
    </source>
</evidence>
<dbReference type="Pfam" id="PF17488">
    <property type="entry name" value="Herpes_glycoH_C"/>
    <property type="match status" value="1"/>
</dbReference>
<evidence type="ECO:0000256" key="13">
    <source>
        <dbReference type="ARBA" id="ARBA00023046"/>
    </source>
</evidence>
<reference evidence="18 19" key="1">
    <citation type="journal article" date="2015" name="J. Virol.">
        <title>High-throughput analysis of human cytomegalovirus genome diversity highlights the widespread occurrence of gene-disrupting mutations and pervasive recombination.</title>
        <authorList>
            <person name="Sijmons S."/>
            <person name="Thys K."/>
            <person name="Mbong Ngwese M."/>
            <person name="Van Damme E."/>
            <person name="Dvorak J."/>
            <person name="Van Loock M."/>
            <person name="Li G."/>
            <person name="Tachezy R."/>
            <person name="Busson L."/>
            <person name="Aerssens J."/>
            <person name="Van Ranst M."/>
            <person name="Maes P."/>
        </authorList>
    </citation>
    <scope>NUCLEOTIDE SEQUENCE [LARGE SCALE GENOMIC DNA]</scope>
    <source>
        <strain evidence="18">BE/22/2011</strain>
    </source>
</reference>
<evidence type="ECO:0000259" key="17">
    <source>
        <dbReference type="Pfam" id="PF17488"/>
    </source>
</evidence>
<dbReference type="GO" id="GO:0046718">
    <property type="term" value="P:symbiont entry into host cell"/>
    <property type="evidence" value="ECO:0007669"/>
    <property type="project" value="UniProtKB-KW"/>
</dbReference>
<dbReference type="Pfam" id="PF02489">
    <property type="entry name" value="Herpes_glycop_H"/>
    <property type="match status" value="1"/>
</dbReference>
<evidence type="ECO:0000256" key="6">
    <source>
        <dbReference type="ARBA" id="ARBA00022692"/>
    </source>
</evidence>
<keyword evidence="5" id="KW-1162">Viral penetration into host cytoplasm</keyword>
<feature type="domain" description="Herpesvirus glycoprotein H C-terminal" evidence="17">
    <location>
        <begin position="571"/>
        <end position="709"/>
    </location>
</feature>
<gene>
    <name evidence="18" type="primary">UL75</name>
</gene>
<keyword evidence="2" id="KW-1168">Fusion of virus membrane with host membrane</keyword>